<dbReference type="eggNOG" id="COG3386">
    <property type="taxonomic scope" value="Bacteria"/>
</dbReference>
<accession>D5EJG4</accession>
<feature type="binding site" evidence="3">
    <location>
        <position position="148"/>
    </location>
    <ligand>
        <name>a divalent metal cation</name>
        <dbReference type="ChEBI" id="CHEBI:60240"/>
    </ligand>
</feature>
<evidence type="ECO:0000313" key="5">
    <source>
        <dbReference type="EMBL" id="ADE54563.1"/>
    </source>
</evidence>
<dbReference type="EMBL" id="CP001998">
    <property type="protein sequence ID" value="ADE54563.1"/>
    <property type="molecule type" value="Genomic_DNA"/>
</dbReference>
<dbReference type="Pfam" id="PF08450">
    <property type="entry name" value="SGL"/>
    <property type="match status" value="1"/>
</dbReference>
<evidence type="ECO:0000256" key="2">
    <source>
        <dbReference type="PIRSR" id="PIRSR605511-1"/>
    </source>
</evidence>
<dbReference type="InterPro" id="IPR011042">
    <property type="entry name" value="6-blade_b-propeller_TolB-like"/>
</dbReference>
<dbReference type="GO" id="GO:0019853">
    <property type="term" value="P:L-ascorbic acid biosynthetic process"/>
    <property type="evidence" value="ECO:0007669"/>
    <property type="project" value="TreeGrafter"/>
</dbReference>
<keyword evidence="3" id="KW-0479">Metal-binding</keyword>
<dbReference type="PANTHER" id="PTHR10907:SF47">
    <property type="entry name" value="REGUCALCIN"/>
    <property type="match status" value="1"/>
</dbReference>
<dbReference type="InterPro" id="IPR005511">
    <property type="entry name" value="SMP-30"/>
</dbReference>
<dbReference type="Proteomes" id="UP000000925">
    <property type="component" value="Chromosome"/>
</dbReference>
<feature type="binding site" evidence="3">
    <location>
        <position position="100"/>
    </location>
    <ligand>
        <name>substrate</name>
    </ligand>
</feature>
<name>D5EJG4_CORAD</name>
<feature type="binding site" evidence="3">
    <location>
        <position position="200"/>
    </location>
    <ligand>
        <name>a divalent metal cation</name>
        <dbReference type="ChEBI" id="CHEBI:60240"/>
    </ligand>
</feature>
<evidence type="ECO:0000259" key="4">
    <source>
        <dbReference type="Pfam" id="PF08450"/>
    </source>
</evidence>
<dbReference type="SUPFAM" id="SSF63829">
    <property type="entry name" value="Calcium-dependent phosphotriesterase"/>
    <property type="match status" value="1"/>
</dbReference>
<dbReference type="KEGG" id="caa:Caka_1544"/>
<sequence length="290" mass="31335">MPTTTVRTIGARISKWGEGPIWWNNSLLYVDIEGHAIIQLNPETEEETIWNIGERIGTVVPTECGSLLYAGDTGIIRFDPQTGNKAPLGDPEAELRSTNRFNDGKCDPAGRFWAGSISLVKDPGTAKLYCLEANGELSVKIPEVTNSNGLCWSADATRFYYIDTPTKQVRCYDYDETSGNISNAVIAIDTQALGFKDSPDGMTIDSEGMLWIAFCHGGCVARFNPATGELLHKVDLPCVETTACAFGGPQLDRLFVTTGIHKSIDEADAGKVFVIDGLGVTGLPAFAYKG</sequence>
<organism evidence="5 6">
    <name type="scientific">Coraliomargarita akajimensis (strain DSM 45221 / IAM 15411 / JCM 23193 / KCTC 12865 / 04OKA010-24)</name>
    <dbReference type="NCBI Taxonomy" id="583355"/>
    <lineage>
        <taxon>Bacteria</taxon>
        <taxon>Pseudomonadati</taxon>
        <taxon>Verrucomicrobiota</taxon>
        <taxon>Opitutia</taxon>
        <taxon>Puniceicoccales</taxon>
        <taxon>Coraliomargaritaceae</taxon>
        <taxon>Coraliomargarita</taxon>
    </lineage>
</organism>
<feature type="domain" description="SMP-30/Gluconolactonase/LRE-like region" evidence="4">
    <location>
        <begin position="16"/>
        <end position="258"/>
    </location>
</feature>
<evidence type="ECO:0000256" key="3">
    <source>
        <dbReference type="PIRSR" id="PIRSR605511-2"/>
    </source>
</evidence>
<dbReference type="RefSeq" id="WP_013043285.1">
    <property type="nucleotide sequence ID" value="NC_014008.1"/>
</dbReference>
<keyword evidence="3" id="KW-0862">Zinc</keyword>
<dbReference type="AlphaFoldDB" id="D5EJG4"/>
<dbReference type="PANTHER" id="PTHR10907">
    <property type="entry name" value="REGUCALCIN"/>
    <property type="match status" value="1"/>
</dbReference>
<reference evidence="5 6" key="1">
    <citation type="journal article" date="2010" name="Stand. Genomic Sci.">
        <title>Complete genome sequence of Coraliomargarita akajimensis type strain (04OKA010-24).</title>
        <authorList>
            <person name="Mavromatis K."/>
            <person name="Abt B."/>
            <person name="Brambilla E."/>
            <person name="Lapidus A."/>
            <person name="Copeland A."/>
            <person name="Deshpande S."/>
            <person name="Nolan M."/>
            <person name="Lucas S."/>
            <person name="Tice H."/>
            <person name="Cheng J.F."/>
            <person name="Han C."/>
            <person name="Detter J.C."/>
            <person name="Woyke T."/>
            <person name="Goodwin L."/>
            <person name="Pitluck S."/>
            <person name="Held B."/>
            <person name="Brettin T."/>
            <person name="Tapia R."/>
            <person name="Ivanova N."/>
            <person name="Mikhailova N."/>
            <person name="Pati A."/>
            <person name="Liolios K."/>
            <person name="Chen A."/>
            <person name="Palaniappan K."/>
            <person name="Land M."/>
            <person name="Hauser L."/>
            <person name="Chang Y.J."/>
            <person name="Jeffries C.D."/>
            <person name="Rohde M."/>
            <person name="Goker M."/>
            <person name="Bristow J."/>
            <person name="Eisen J.A."/>
            <person name="Markowitz V."/>
            <person name="Hugenholtz P."/>
            <person name="Klenk H.P."/>
            <person name="Kyrpides N.C."/>
        </authorList>
    </citation>
    <scope>NUCLEOTIDE SEQUENCE [LARGE SCALE GENOMIC DNA]</scope>
    <source>
        <strain evidence="6">DSM 45221 / IAM 15411 / JCM 23193 / KCTC 12865</strain>
    </source>
</reference>
<feature type="binding site" evidence="3">
    <location>
        <position position="102"/>
    </location>
    <ligand>
        <name>substrate</name>
    </ligand>
</feature>
<dbReference type="GO" id="GO:0005509">
    <property type="term" value="F:calcium ion binding"/>
    <property type="evidence" value="ECO:0007669"/>
    <property type="project" value="TreeGrafter"/>
</dbReference>
<dbReference type="HOGENOM" id="CLU_036110_3_2_0"/>
<dbReference type="InterPro" id="IPR013658">
    <property type="entry name" value="SGL"/>
</dbReference>
<dbReference type="Gene3D" id="2.120.10.30">
    <property type="entry name" value="TolB, C-terminal domain"/>
    <property type="match status" value="1"/>
</dbReference>
<protein>
    <submittedName>
        <fullName evidence="5">SMP-30/Gluconolaconase/LRE domain protein</fullName>
    </submittedName>
</protein>
<dbReference type="GO" id="GO:0004341">
    <property type="term" value="F:gluconolactonase activity"/>
    <property type="evidence" value="ECO:0007669"/>
    <property type="project" value="TreeGrafter"/>
</dbReference>
<evidence type="ECO:0000313" key="6">
    <source>
        <dbReference type="Proteomes" id="UP000000925"/>
    </source>
</evidence>
<evidence type="ECO:0000256" key="1">
    <source>
        <dbReference type="ARBA" id="ARBA00008853"/>
    </source>
</evidence>
<gene>
    <name evidence="5" type="ordered locus">Caka_1544</name>
</gene>
<comment type="cofactor">
    <cofactor evidence="3">
        <name>Zn(2+)</name>
        <dbReference type="ChEBI" id="CHEBI:29105"/>
    </cofactor>
    <text evidence="3">Binds 1 divalent metal cation per subunit.</text>
</comment>
<comment type="similarity">
    <text evidence="1">Belongs to the SMP-30/CGR1 family.</text>
</comment>
<dbReference type="PRINTS" id="PR01790">
    <property type="entry name" value="SMP30FAMILY"/>
</dbReference>
<dbReference type="OrthoDB" id="2633250at2"/>
<keyword evidence="6" id="KW-1185">Reference proteome</keyword>
<dbReference type="STRING" id="583355.Caka_1544"/>
<proteinExistence type="inferred from homology"/>
<feature type="binding site" evidence="3">
    <location>
        <position position="18"/>
    </location>
    <ligand>
        <name>a divalent metal cation</name>
        <dbReference type="ChEBI" id="CHEBI:60240"/>
    </ligand>
</feature>
<feature type="active site" description="Proton donor/acceptor" evidence="2">
    <location>
        <position position="200"/>
    </location>
</feature>